<reference evidence="13" key="1">
    <citation type="submission" date="2018-05" db="EMBL/GenBank/DDBJ databases">
        <title>Draft genome sequence of Stemphylium lycopersici strain CIDEFI 213.</title>
        <authorList>
            <person name="Medina R."/>
            <person name="Franco M.E.E."/>
            <person name="Lucentini C.G."/>
            <person name="Saparrat M.C.N."/>
            <person name="Balatti P.A."/>
        </authorList>
    </citation>
    <scope>NUCLEOTIDE SEQUENCE [LARGE SCALE GENOMIC DNA]</scope>
    <source>
        <strain evidence="13">CIDEFI 213</strain>
    </source>
</reference>
<dbReference type="Proteomes" id="UP000249619">
    <property type="component" value="Unassembled WGS sequence"/>
</dbReference>
<organism evidence="12 13">
    <name type="scientific">Stemphylium lycopersici</name>
    <name type="common">Tomato gray leaf spot disease fungus</name>
    <name type="synonym">Thyrospora lycopersici</name>
    <dbReference type="NCBI Taxonomy" id="183478"/>
    <lineage>
        <taxon>Eukaryota</taxon>
        <taxon>Fungi</taxon>
        <taxon>Dikarya</taxon>
        <taxon>Ascomycota</taxon>
        <taxon>Pezizomycotina</taxon>
        <taxon>Dothideomycetes</taxon>
        <taxon>Pleosporomycetidae</taxon>
        <taxon>Pleosporales</taxon>
        <taxon>Pleosporineae</taxon>
        <taxon>Pleosporaceae</taxon>
        <taxon>Stemphylium</taxon>
    </lineage>
</organism>
<proteinExistence type="inferred from homology"/>
<feature type="domain" description="ABC transporter" evidence="11">
    <location>
        <begin position="114"/>
        <end position="346"/>
    </location>
</feature>
<feature type="transmembrane region" description="Helical" evidence="10">
    <location>
        <begin position="534"/>
        <end position="560"/>
    </location>
</feature>
<protein>
    <submittedName>
        <fullName evidence="12">ATP-binding cassette multidrug transporter</fullName>
        <ecNumber evidence="12">3.6.1.15</ecNumber>
        <ecNumber evidence="12">3.6.1.3</ecNumber>
    </submittedName>
</protein>
<dbReference type="OrthoDB" id="245989at2759"/>
<feature type="region of interest" description="Disordered" evidence="9">
    <location>
        <begin position="751"/>
        <end position="774"/>
    </location>
</feature>
<dbReference type="Pfam" id="PF19055">
    <property type="entry name" value="ABC2_membrane_7"/>
    <property type="match status" value="1"/>
</dbReference>
<keyword evidence="7 10" id="KW-1133">Transmembrane helix</keyword>
<dbReference type="InterPro" id="IPR034001">
    <property type="entry name" value="ABCG_PDR_1"/>
</dbReference>
<keyword evidence="3" id="KW-0813">Transport</keyword>
<dbReference type="EC" id="3.6.1.15" evidence="12"/>
<evidence type="ECO:0000256" key="5">
    <source>
        <dbReference type="ARBA" id="ARBA00022741"/>
    </source>
</evidence>
<keyword evidence="12" id="KW-0378">Hydrolase</keyword>
<feature type="transmembrane region" description="Helical" evidence="10">
    <location>
        <begin position="1155"/>
        <end position="1172"/>
    </location>
</feature>
<evidence type="ECO:0000256" key="1">
    <source>
        <dbReference type="ARBA" id="ARBA00004141"/>
    </source>
</evidence>
<feature type="transmembrane region" description="Helical" evidence="10">
    <location>
        <begin position="1267"/>
        <end position="1288"/>
    </location>
</feature>
<dbReference type="InterPro" id="IPR013525">
    <property type="entry name" value="ABC2_TM"/>
</dbReference>
<dbReference type="Pfam" id="PF06422">
    <property type="entry name" value="PDR_CDR"/>
    <property type="match status" value="1"/>
</dbReference>
<dbReference type="Gene3D" id="3.40.50.300">
    <property type="entry name" value="P-loop containing nucleotide triphosphate hydrolases"/>
    <property type="match status" value="2"/>
</dbReference>
<dbReference type="EMBL" id="QGDH01000029">
    <property type="protein sequence ID" value="RAR13839.1"/>
    <property type="molecule type" value="Genomic_DNA"/>
</dbReference>
<evidence type="ECO:0000256" key="10">
    <source>
        <dbReference type="SAM" id="Phobius"/>
    </source>
</evidence>
<dbReference type="InterPro" id="IPR003439">
    <property type="entry name" value="ABC_transporter-like_ATP-bd"/>
</dbReference>
<gene>
    <name evidence="12" type="ORF">DDE83_002727</name>
</gene>
<feature type="transmembrane region" description="Helical" evidence="10">
    <location>
        <begin position="705"/>
        <end position="726"/>
    </location>
</feature>
<dbReference type="InterPro" id="IPR010929">
    <property type="entry name" value="PDR_CDR_ABC"/>
</dbReference>
<feature type="transmembrane region" description="Helical" evidence="10">
    <location>
        <begin position="1389"/>
        <end position="1410"/>
    </location>
</feature>
<dbReference type="SUPFAM" id="SSF52540">
    <property type="entry name" value="P-loop containing nucleoside triphosphate hydrolases"/>
    <property type="match status" value="2"/>
</dbReference>
<evidence type="ECO:0000256" key="9">
    <source>
        <dbReference type="SAM" id="MobiDB-lite"/>
    </source>
</evidence>
<feature type="compositionally biased region" description="Basic and acidic residues" evidence="9">
    <location>
        <begin position="1"/>
        <end position="14"/>
    </location>
</feature>
<feature type="transmembrane region" description="Helical" evidence="10">
    <location>
        <begin position="599"/>
        <end position="619"/>
    </location>
</feature>
<sequence>MSLDTEKNNDDERTACPIPTDRVDLSPEAAARLVRRVSHALHDPDRKIDPFDVDDPDWTLERTLALAIDRGIQDGAGPISPHVTLCWKDVSVYGEDAGRVTQQDVLSIFSALFGMARSLSRKPQEKRILHDIDGLLNPGEMLLVLGPPSSGCTTLLRTLSGQIKGLRRWSGHISYSGISLNTMRQRFASMLSFNDAIDHHFPYLTVSQTLEFAASTKTPRNVLMAIFGLGHTAQTRVGNDFVRGVSGGERRRVSIAEMLLTRACVTCWDNPTKGLDSSTSLDFARALRIATDLTDNVSISALYQPGDSLAETYDKILLLHEGRQIYFGSLNAAKSFFEDMGFFCPARQTVAEFLVSLTDPTSRSVREGFQNQVPRTAQEFQSRWKSSEDYVRLRNAIEEHIENVNSVQHEEISRFKTVRSAERARGTRLYSPYTLNLGMQFTSTFKRSLQRIRGEYAYFCAITATMLIIPLIMGSMFYQIDPGTSGFFSKGGLIFFIVLFNIIINFAEIVAQFSQRPIVEKHHSYSMYHPYIDAIATMVSQYPIKVLNIMLFTVIVYFMAGLKKEAGPFFLFVIFTYLTTVTMTAWFRIIASLCRTVDTALAVSGLSLLPLAMYGGYIIPRPSMHPWFKWISYINPVYYTIEALMAIEFHGRQAPCEQLVPSGPGYEDVSLRNQVCATIGARPGEPFVSGDDYIALALGYSYGHLWRNLGISIAFFLAFTMLYAAITEFSQSNNASSSQMVFRKGVSLNASKTRDEESGESDASESVEKAITRENAPNIESGRDVFSWKQLNYDINIKGSTRRLLSDVEGFVEPGTLTALMGASGAGKTTLLNVLAQRVGGVGIVTGDSTINGVPLDDSFQRRTGYVQQQDIHLVEMTIREALRFSASLRQPQEVPLDEKYAYVEKVMAILGLQDYAEAIIGHPGKGLSAEKRKRTTIGLELVARPSLLIFVDEPTSGLDSQSAWSIVKLLRDLADAGQAILCTIHQPSATLINQFDRLFLLARGGKTVYFGDLGQDSQTVLEYFESYGASRCPEGANPAEYILEQIGAGATGHATLDWPSVWATSSERAAVKERIHHFESQGSSSNQTPGAPTRQFATSWLYQYLLVQKRVFAQQWRSPGYVNSKLAINIIGGLFMGFTFYHESNSVQGLQNKVFSVFMILLLCLILMVLVQPRLIELRKVYDVREKYSNMYHWSVFVIANVLVEIPFNLAISSLCFVCWYFPVGWWRDISDGRGAFMCLVFSVYQIYHTTFSQAIAVIAPNPETAAMLTILFYTFILAFSGVLQPLRQLVEFWHFAYYISPFTWLVSTMISTGTHGVSVQCAQAEINIFQPPDGQTCGEFAGAFTNSSMASLYNPSATQDCQFCQYAVADVYLAALNMSYDSRWRNFGFLIAYIVFNVFVFACGFYVYSGPGLTGLTKSVKRLLAGGRKK</sequence>
<name>A0A364N953_STELY</name>
<evidence type="ECO:0000259" key="11">
    <source>
        <dbReference type="PROSITE" id="PS50893"/>
    </source>
</evidence>
<feature type="region of interest" description="Disordered" evidence="9">
    <location>
        <begin position="1"/>
        <end position="21"/>
    </location>
</feature>
<keyword evidence="6 12" id="KW-0067">ATP-binding</keyword>
<dbReference type="EC" id="3.6.1.3" evidence="12"/>
<dbReference type="PROSITE" id="PS50893">
    <property type="entry name" value="ABC_TRANSPORTER_2"/>
    <property type="match status" value="2"/>
</dbReference>
<dbReference type="GO" id="GO:0005524">
    <property type="term" value="F:ATP binding"/>
    <property type="evidence" value="ECO:0007669"/>
    <property type="project" value="UniProtKB-KW"/>
</dbReference>
<evidence type="ECO:0000256" key="4">
    <source>
        <dbReference type="ARBA" id="ARBA00022692"/>
    </source>
</evidence>
<dbReference type="InterPro" id="IPR043926">
    <property type="entry name" value="ABCG_dom"/>
</dbReference>
<keyword evidence="4 10" id="KW-0812">Transmembrane</keyword>
<dbReference type="InterPro" id="IPR003593">
    <property type="entry name" value="AAA+_ATPase"/>
</dbReference>
<dbReference type="InterPro" id="IPR027417">
    <property type="entry name" value="P-loop_NTPase"/>
</dbReference>
<dbReference type="Pfam" id="PF00005">
    <property type="entry name" value="ABC_tran"/>
    <property type="match status" value="2"/>
</dbReference>
<comment type="subcellular location">
    <subcellularLocation>
        <location evidence="1">Membrane</location>
        <topology evidence="1">Multi-pass membrane protein</topology>
    </subcellularLocation>
</comment>
<evidence type="ECO:0000256" key="6">
    <source>
        <dbReference type="ARBA" id="ARBA00022840"/>
    </source>
</evidence>
<keyword evidence="5" id="KW-0547">Nucleotide-binding</keyword>
<evidence type="ECO:0000313" key="13">
    <source>
        <dbReference type="Proteomes" id="UP000249619"/>
    </source>
</evidence>
<keyword evidence="13" id="KW-1185">Reference proteome</keyword>
<feature type="transmembrane region" description="Helical" evidence="10">
    <location>
        <begin position="1193"/>
        <end position="1224"/>
    </location>
</feature>
<dbReference type="CDD" id="cd03232">
    <property type="entry name" value="ABCG_PDR_domain2"/>
    <property type="match status" value="1"/>
</dbReference>
<dbReference type="GO" id="GO:0140359">
    <property type="term" value="F:ABC-type transporter activity"/>
    <property type="evidence" value="ECO:0007669"/>
    <property type="project" value="InterPro"/>
</dbReference>
<dbReference type="InterPro" id="IPR017871">
    <property type="entry name" value="ABC_transporter-like_CS"/>
</dbReference>
<comment type="similarity">
    <text evidence="2">Belongs to the ABC transporter superfamily. ABCG family. PDR (TC 3.A.1.205) subfamily.</text>
</comment>
<dbReference type="GO" id="GO:0016020">
    <property type="term" value="C:membrane"/>
    <property type="evidence" value="ECO:0007669"/>
    <property type="project" value="UniProtKB-SubCell"/>
</dbReference>
<feature type="transmembrane region" description="Helical" evidence="10">
    <location>
        <begin position="1127"/>
        <end position="1143"/>
    </location>
</feature>
<feature type="domain" description="ABC transporter" evidence="11">
    <location>
        <begin position="790"/>
        <end position="1030"/>
    </location>
</feature>
<evidence type="ECO:0000256" key="7">
    <source>
        <dbReference type="ARBA" id="ARBA00022989"/>
    </source>
</evidence>
<evidence type="ECO:0000256" key="2">
    <source>
        <dbReference type="ARBA" id="ARBA00006012"/>
    </source>
</evidence>
<comment type="caution">
    <text evidence="12">The sequence shown here is derived from an EMBL/GenBank/DDBJ whole genome shotgun (WGS) entry which is preliminary data.</text>
</comment>
<dbReference type="PANTHER" id="PTHR19241">
    <property type="entry name" value="ATP-BINDING CASSETTE TRANSPORTER"/>
    <property type="match status" value="1"/>
</dbReference>
<dbReference type="CDD" id="cd03233">
    <property type="entry name" value="ABCG_PDR_domain1"/>
    <property type="match status" value="1"/>
</dbReference>
<dbReference type="GO" id="GO:0016887">
    <property type="term" value="F:ATP hydrolysis activity"/>
    <property type="evidence" value="ECO:0007669"/>
    <property type="project" value="InterPro"/>
</dbReference>
<dbReference type="PROSITE" id="PS00211">
    <property type="entry name" value="ABC_TRANSPORTER_1"/>
    <property type="match status" value="1"/>
</dbReference>
<feature type="transmembrane region" description="Helical" evidence="10">
    <location>
        <begin position="492"/>
        <end position="513"/>
    </location>
</feature>
<evidence type="ECO:0000313" key="12">
    <source>
        <dbReference type="EMBL" id="RAR13839.1"/>
    </source>
</evidence>
<feature type="transmembrane region" description="Helical" evidence="10">
    <location>
        <begin position="1236"/>
        <end position="1260"/>
    </location>
</feature>
<accession>A0A364N953</accession>
<feature type="transmembrane region" description="Helical" evidence="10">
    <location>
        <begin position="456"/>
        <end position="480"/>
    </location>
</feature>
<dbReference type="SMART" id="SM00382">
    <property type="entry name" value="AAA"/>
    <property type="match status" value="2"/>
</dbReference>
<dbReference type="Pfam" id="PF01061">
    <property type="entry name" value="ABC2_membrane"/>
    <property type="match status" value="2"/>
</dbReference>
<dbReference type="STRING" id="183478.A0A364N953"/>
<dbReference type="InterPro" id="IPR034003">
    <property type="entry name" value="ABCG_PDR_2"/>
</dbReference>
<keyword evidence="8 10" id="KW-0472">Membrane</keyword>
<dbReference type="FunFam" id="3.40.50.300:FF:000054">
    <property type="entry name" value="ABC multidrug transporter atrF"/>
    <property type="match status" value="1"/>
</dbReference>
<evidence type="ECO:0000256" key="8">
    <source>
        <dbReference type="ARBA" id="ARBA00023136"/>
    </source>
</evidence>
<evidence type="ECO:0000256" key="3">
    <source>
        <dbReference type="ARBA" id="ARBA00022448"/>
    </source>
</evidence>
<feature type="transmembrane region" description="Helical" evidence="10">
    <location>
        <begin position="566"/>
        <end position="587"/>
    </location>
</feature>